<evidence type="ECO:0000256" key="4">
    <source>
        <dbReference type="ARBA" id="ARBA00023136"/>
    </source>
</evidence>
<comment type="caution">
    <text evidence="7">The sequence shown here is derived from an EMBL/GenBank/DDBJ whole genome shotgun (WGS) entry which is preliminary data.</text>
</comment>
<evidence type="ECO:0000259" key="6">
    <source>
        <dbReference type="PROSITE" id="PS50850"/>
    </source>
</evidence>
<feature type="transmembrane region" description="Helical" evidence="5">
    <location>
        <begin position="351"/>
        <end position="373"/>
    </location>
</feature>
<dbReference type="PANTHER" id="PTHR43826">
    <property type="entry name" value="GLUCOSE-6-PHOSPHATE EXCHANGER SLC37A4"/>
    <property type="match status" value="1"/>
</dbReference>
<dbReference type="PANTHER" id="PTHR43826:SF3">
    <property type="entry name" value="GLUCOSE-6-PHOSPHATE EXCHANGER SLC37A4"/>
    <property type="match status" value="1"/>
</dbReference>
<comment type="subcellular location">
    <subcellularLocation>
        <location evidence="1">Endomembrane system</location>
        <topology evidence="1">Multi-pass membrane protein</topology>
    </subcellularLocation>
</comment>
<dbReference type="PROSITE" id="PS50850">
    <property type="entry name" value="MFS"/>
    <property type="match status" value="1"/>
</dbReference>
<keyword evidence="2 5" id="KW-0812">Transmembrane</keyword>
<feature type="transmembrane region" description="Helical" evidence="5">
    <location>
        <begin position="393"/>
        <end position="412"/>
    </location>
</feature>
<feature type="transmembrane region" description="Helical" evidence="5">
    <location>
        <begin position="76"/>
        <end position="96"/>
    </location>
</feature>
<feature type="transmembrane region" description="Helical" evidence="5">
    <location>
        <begin position="181"/>
        <end position="200"/>
    </location>
</feature>
<evidence type="ECO:0000313" key="8">
    <source>
        <dbReference type="Proteomes" id="UP001597508"/>
    </source>
</evidence>
<keyword evidence="3 5" id="KW-1133">Transmembrane helix</keyword>
<dbReference type="InterPro" id="IPR020846">
    <property type="entry name" value="MFS_dom"/>
</dbReference>
<dbReference type="Gene3D" id="1.20.1250.20">
    <property type="entry name" value="MFS general substrate transporter like domains"/>
    <property type="match status" value="2"/>
</dbReference>
<protein>
    <submittedName>
        <fullName evidence="7">Nitrate/nitrite transporter</fullName>
    </submittedName>
</protein>
<dbReference type="RefSeq" id="WP_379664510.1">
    <property type="nucleotide sequence ID" value="NZ_JBHULH010000001.1"/>
</dbReference>
<dbReference type="Pfam" id="PF07690">
    <property type="entry name" value="MFS_1"/>
    <property type="match status" value="1"/>
</dbReference>
<organism evidence="7 8">
    <name type="scientific">Pseudotenacibaculum haliotis</name>
    <dbReference type="NCBI Taxonomy" id="1862138"/>
    <lineage>
        <taxon>Bacteria</taxon>
        <taxon>Pseudomonadati</taxon>
        <taxon>Bacteroidota</taxon>
        <taxon>Flavobacteriia</taxon>
        <taxon>Flavobacteriales</taxon>
        <taxon>Flavobacteriaceae</taxon>
        <taxon>Pseudotenacibaculum</taxon>
    </lineage>
</organism>
<dbReference type="SUPFAM" id="SSF103473">
    <property type="entry name" value="MFS general substrate transporter"/>
    <property type="match status" value="1"/>
</dbReference>
<feature type="transmembrane region" description="Helical" evidence="5">
    <location>
        <begin position="231"/>
        <end position="248"/>
    </location>
</feature>
<keyword evidence="8" id="KW-1185">Reference proteome</keyword>
<dbReference type="CDD" id="cd06174">
    <property type="entry name" value="MFS"/>
    <property type="match status" value="1"/>
</dbReference>
<feature type="transmembrane region" description="Helical" evidence="5">
    <location>
        <begin position="141"/>
        <end position="161"/>
    </location>
</feature>
<evidence type="ECO:0000256" key="5">
    <source>
        <dbReference type="SAM" id="Phobius"/>
    </source>
</evidence>
<name>A0ABW5LPL2_9FLAO</name>
<dbReference type="InterPro" id="IPR051337">
    <property type="entry name" value="OPA_Antiporter"/>
</dbReference>
<proteinExistence type="predicted"/>
<feature type="transmembrane region" description="Helical" evidence="5">
    <location>
        <begin position="321"/>
        <end position="339"/>
    </location>
</feature>
<dbReference type="Proteomes" id="UP001597508">
    <property type="component" value="Unassembled WGS sequence"/>
</dbReference>
<feature type="transmembrane region" description="Helical" evidence="5">
    <location>
        <begin position="51"/>
        <end position="69"/>
    </location>
</feature>
<dbReference type="EMBL" id="JBHULH010000001">
    <property type="protein sequence ID" value="MFD2565784.1"/>
    <property type="molecule type" value="Genomic_DNA"/>
</dbReference>
<gene>
    <name evidence="7" type="ORF">ACFSRZ_00290</name>
</gene>
<dbReference type="InterPro" id="IPR036259">
    <property type="entry name" value="MFS_trans_sf"/>
</dbReference>
<evidence type="ECO:0000313" key="7">
    <source>
        <dbReference type="EMBL" id="MFD2565784.1"/>
    </source>
</evidence>
<evidence type="ECO:0000256" key="1">
    <source>
        <dbReference type="ARBA" id="ARBA00004127"/>
    </source>
</evidence>
<sequence length="421" mass="46742">MSKPNKALSIFALIVAGEAVFLLPFILMRVFRPIIREAFVITDLQIGKAQALYGITAMISYIFGGFFADKMEARKLLAASLVLTALGGFWMITIPSFESLRILYGFWGVSTILLFWAALIKATRQWGNENNQGLSFGLLDGGRGAFAAAIATFGAFIPSLFFPEDATQVTYEDKVQTMQYIIGFVTVVVLLVAIFVWRMLPGQEEKSKDQEENIVSIDFKAALKLITKPKVIFHMLIIVCAYSAYKITDVYATYAKDVWDYSLEEASFFGVLIQWLRPVAAITIGWIADKFIPSKLILTCFVAMMLCSSLIGFGLLDDLPVLMSIFTFVLMVIGTYALRGLYFAIIEEAKIPLAVTGTLVGIISFIGYTPDIFMSLLSGYMLGENPTVVEYQHLFQLFTLFPLVGLLATLGFRKVIGTRVV</sequence>
<feature type="transmembrane region" description="Helical" evidence="5">
    <location>
        <begin position="268"/>
        <end position="289"/>
    </location>
</feature>
<accession>A0ABW5LPL2</accession>
<feature type="transmembrane region" description="Helical" evidence="5">
    <location>
        <begin position="7"/>
        <end position="31"/>
    </location>
</feature>
<feature type="transmembrane region" description="Helical" evidence="5">
    <location>
        <begin position="102"/>
        <end position="120"/>
    </location>
</feature>
<keyword evidence="4 5" id="KW-0472">Membrane</keyword>
<dbReference type="InterPro" id="IPR011701">
    <property type="entry name" value="MFS"/>
</dbReference>
<evidence type="ECO:0000256" key="3">
    <source>
        <dbReference type="ARBA" id="ARBA00022989"/>
    </source>
</evidence>
<evidence type="ECO:0000256" key="2">
    <source>
        <dbReference type="ARBA" id="ARBA00022692"/>
    </source>
</evidence>
<reference evidence="8" key="1">
    <citation type="journal article" date="2019" name="Int. J. Syst. Evol. Microbiol.">
        <title>The Global Catalogue of Microorganisms (GCM) 10K type strain sequencing project: providing services to taxonomists for standard genome sequencing and annotation.</title>
        <authorList>
            <consortium name="The Broad Institute Genomics Platform"/>
            <consortium name="The Broad Institute Genome Sequencing Center for Infectious Disease"/>
            <person name="Wu L."/>
            <person name="Ma J."/>
        </authorList>
    </citation>
    <scope>NUCLEOTIDE SEQUENCE [LARGE SCALE GENOMIC DNA]</scope>
    <source>
        <strain evidence="8">KCTC 52127</strain>
    </source>
</reference>
<feature type="transmembrane region" description="Helical" evidence="5">
    <location>
        <begin position="296"/>
        <end position="315"/>
    </location>
</feature>
<feature type="domain" description="Major facilitator superfamily (MFS) profile" evidence="6">
    <location>
        <begin position="10"/>
        <end position="417"/>
    </location>
</feature>